<keyword evidence="2" id="KW-0808">Transferase</keyword>
<dbReference type="EC" id="2.6.1.9" evidence="2"/>
<dbReference type="SUPFAM" id="SSF53383">
    <property type="entry name" value="PLP-dependent transferases"/>
    <property type="match status" value="1"/>
</dbReference>
<proteinExistence type="predicted"/>
<dbReference type="Pfam" id="PF00155">
    <property type="entry name" value="Aminotran_1_2"/>
    <property type="match status" value="1"/>
</dbReference>
<dbReference type="GO" id="GO:0030170">
    <property type="term" value="F:pyridoxal phosphate binding"/>
    <property type="evidence" value="ECO:0007669"/>
    <property type="project" value="InterPro"/>
</dbReference>
<dbReference type="Gene3D" id="3.90.1150.10">
    <property type="entry name" value="Aspartate Aminotransferase, domain 1"/>
    <property type="match status" value="1"/>
</dbReference>
<feature type="domain" description="Aminotransferase class I/classII large" evidence="1">
    <location>
        <begin position="2"/>
        <end position="62"/>
    </location>
</feature>
<name>A0A645J9R8_9ZZZZ</name>
<reference evidence="2" key="1">
    <citation type="submission" date="2019-08" db="EMBL/GenBank/DDBJ databases">
        <authorList>
            <person name="Kucharzyk K."/>
            <person name="Murdoch R.W."/>
            <person name="Higgins S."/>
            <person name="Loffler F."/>
        </authorList>
    </citation>
    <scope>NUCLEOTIDE SEQUENCE</scope>
</reference>
<gene>
    <name evidence="2" type="primary">hisC_67</name>
    <name evidence="2" type="ORF">SDC9_207612</name>
</gene>
<keyword evidence="2" id="KW-0032">Aminotransferase</keyword>
<dbReference type="EMBL" id="VSSQ01134427">
    <property type="protein sequence ID" value="MPN59890.1"/>
    <property type="molecule type" value="Genomic_DNA"/>
</dbReference>
<dbReference type="GO" id="GO:0004400">
    <property type="term" value="F:histidinol-phosphate transaminase activity"/>
    <property type="evidence" value="ECO:0007669"/>
    <property type="project" value="UniProtKB-EC"/>
</dbReference>
<dbReference type="AlphaFoldDB" id="A0A645J9R8"/>
<comment type="caution">
    <text evidence="2">The sequence shown here is derived from an EMBL/GenBank/DDBJ whole genome shotgun (WGS) entry which is preliminary data.</text>
</comment>
<organism evidence="2">
    <name type="scientific">bioreactor metagenome</name>
    <dbReference type="NCBI Taxonomy" id="1076179"/>
    <lineage>
        <taxon>unclassified sequences</taxon>
        <taxon>metagenomes</taxon>
        <taxon>ecological metagenomes</taxon>
    </lineage>
</organism>
<dbReference type="InterPro" id="IPR015424">
    <property type="entry name" value="PyrdxlP-dep_Trfase"/>
</dbReference>
<sequence>MGVSYLPTETNFVYMDFHQSAADVFEKLLRKGVIIRPLGVQNRPTCARITIGTPEQNARTLDELEAALRK</sequence>
<protein>
    <submittedName>
        <fullName evidence="2">Histidinol-phosphate aminotransferase</fullName>
        <ecNumber evidence="2">2.6.1.9</ecNumber>
    </submittedName>
</protein>
<dbReference type="InterPro" id="IPR015422">
    <property type="entry name" value="PyrdxlP-dep_Trfase_small"/>
</dbReference>
<evidence type="ECO:0000313" key="2">
    <source>
        <dbReference type="EMBL" id="MPN59890.1"/>
    </source>
</evidence>
<evidence type="ECO:0000259" key="1">
    <source>
        <dbReference type="Pfam" id="PF00155"/>
    </source>
</evidence>
<accession>A0A645J9R8</accession>
<dbReference type="InterPro" id="IPR004839">
    <property type="entry name" value="Aminotransferase_I/II_large"/>
</dbReference>